<dbReference type="EMBL" id="BFAV01000075">
    <property type="protein sequence ID" value="GBF33188.1"/>
    <property type="molecule type" value="Genomic_DNA"/>
</dbReference>
<dbReference type="InterPro" id="IPR000067">
    <property type="entry name" value="FlgMring_FliF"/>
</dbReference>
<evidence type="ECO:0000313" key="14">
    <source>
        <dbReference type="EMBL" id="GBF33188.1"/>
    </source>
</evidence>
<evidence type="ECO:0000256" key="5">
    <source>
        <dbReference type="ARBA" id="ARBA00022692"/>
    </source>
</evidence>
<evidence type="ECO:0000256" key="9">
    <source>
        <dbReference type="PIRNR" id="PIRNR004862"/>
    </source>
</evidence>
<evidence type="ECO:0000256" key="10">
    <source>
        <dbReference type="SAM" id="MobiDB-lite"/>
    </source>
</evidence>
<feature type="domain" description="Flagellar M-ring C-terminal" evidence="13">
    <location>
        <begin position="256"/>
        <end position="403"/>
    </location>
</feature>
<accession>A0A2L2XAI7</accession>
<dbReference type="GO" id="GO:0003774">
    <property type="term" value="F:cytoskeletal motor activity"/>
    <property type="evidence" value="ECO:0007669"/>
    <property type="project" value="InterPro"/>
</dbReference>
<evidence type="ECO:0000256" key="1">
    <source>
        <dbReference type="ARBA" id="ARBA00004117"/>
    </source>
</evidence>
<feature type="compositionally biased region" description="Polar residues" evidence="10">
    <location>
        <begin position="316"/>
        <end position="348"/>
    </location>
</feature>
<keyword evidence="14" id="KW-0969">Cilium</keyword>
<dbReference type="PANTHER" id="PTHR30046">
    <property type="entry name" value="FLAGELLAR M-RING PROTEIN"/>
    <property type="match status" value="1"/>
</dbReference>
<keyword evidence="15" id="KW-1185">Reference proteome</keyword>
<evidence type="ECO:0000259" key="13">
    <source>
        <dbReference type="Pfam" id="PF08345"/>
    </source>
</evidence>
<protein>
    <recommendedName>
        <fullName evidence="9">Flagellar M-ring protein</fullName>
    </recommendedName>
</protein>
<evidence type="ECO:0000256" key="4">
    <source>
        <dbReference type="ARBA" id="ARBA00022475"/>
    </source>
</evidence>
<comment type="similarity">
    <text evidence="3 9">Belongs to the FliF family.</text>
</comment>
<dbReference type="Proteomes" id="UP000239549">
    <property type="component" value="Unassembled WGS sequence"/>
</dbReference>
<dbReference type="InterPro" id="IPR013556">
    <property type="entry name" value="Flag_M-ring_C"/>
</dbReference>
<dbReference type="InterPro" id="IPR006182">
    <property type="entry name" value="FliF_N_dom"/>
</dbReference>
<keyword evidence="6 11" id="KW-1133">Transmembrane helix</keyword>
<dbReference type="Pfam" id="PF08345">
    <property type="entry name" value="YscJ_FliF_C"/>
    <property type="match status" value="1"/>
</dbReference>
<keyword evidence="4" id="KW-1003">Cell membrane</keyword>
<keyword evidence="7 11" id="KW-0472">Membrane</keyword>
<sequence length="516" mass="57140">MNFGELMVRFRERWQGLTRVQKIIAVSVVVVILLALAFLGQKLFSTPYAPLFTGLDPKEAGKIAEELKKEKIPYRVTDQGKTIEVPENKVYETRISLASSGALYNSGVGFELFDQNKLGVTEFEQQVGYQRALQEELRRTIVQLDAVEQARVHLVLPRKSLFLDEQVEPSASIALKLKPSATLAPEHVRGIVDLVTGSVEGLKPENVNIIDMEGNSLTDTLRLKDNSLNFTLQTLDHYEIKRAYEKELENRIQQMLRQILGPGKAVSMVTAELDFDQKQSTSTTYDEGKTLSQHNLEETGSGSTEGGPPGTDSELPGSTVSAQASTGSGSSYSKQENTTNYQVPSKQESVVEAPGSVKRLSASVVVNGNFPQSQLQQINNVVATAIGYDQARGDQITVSSMAFDDSLQKEAEAEMAAEKARAEAAKRNMLIAAMASGAFILLVLLVAYIAMLRRRRAARLAEELARQQEEEEINVLREDEPLEVVQRARSREDDIKDIAQENPDEVAEIIKLWLRE</sequence>
<comment type="function">
    <text evidence="9">The M ring may be actively involved in energy transduction.</text>
</comment>
<comment type="subcellular location">
    <subcellularLocation>
        <location evidence="1 9">Bacterial flagellum basal body</location>
    </subcellularLocation>
    <subcellularLocation>
        <location evidence="2">Cell membrane</location>
        <topology evidence="2">Multi-pass membrane protein</topology>
    </subcellularLocation>
</comment>
<reference evidence="15" key="1">
    <citation type="submission" date="2018-02" db="EMBL/GenBank/DDBJ databases">
        <title>Genome sequence of Desulfocucumis palustris strain NAW-5.</title>
        <authorList>
            <person name="Watanabe M."/>
            <person name="Kojima H."/>
            <person name="Fukui M."/>
        </authorList>
    </citation>
    <scope>NUCLEOTIDE SEQUENCE [LARGE SCALE GENOMIC DNA]</scope>
    <source>
        <strain evidence="15">NAW-5</strain>
    </source>
</reference>
<dbReference type="Gene3D" id="3.30.300.30">
    <property type="match status" value="1"/>
</dbReference>
<dbReference type="Pfam" id="PF01514">
    <property type="entry name" value="YscJ_FliF"/>
    <property type="match status" value="1"/>
</dbReference>
<feature type="domain" description="Flagellar M-ring N-terminal" evidence="12">
    <location>
        <begin position="46"/>
        <end position="218"/>
    </location>
</feature>
<feature type="region of interest" description="Disordered" evidence="10">
    <location>
        <begin position="278"/>
        <end position="348"/>
    </location>
</feature>
<evidence type="ECO:0000256" key="6">
    <source>
        <dbReference type="ARBA" id="ARBA00022989"/>
    </source>
</evidence>
<organism evidence="14 15">
    <name type="scientific">Desulfocucumis palustris</name>
    <dbReference type="NCBI Taxonomy" id="1898651"/>
    <lineage>
        <taxon>Bacteria</taxon>
        <taxon>Bacillati</taxon>
        <taxon>Bacillota</taxon>
        <taxon>Clostridia</taxon>
        <taxon>Eubacteriales</taxon>
        <taxon>Desulfocucumaceae</taxon>
        <taxon>Desulfocucumis</taxon>
    </lineage>
</organism>
<evidence type="ECO:0000313" key="15">
    <source>
        <dbReference type="Proteomes" id="UP000239549"/>
    </source>
</evidence>
<keyword evidence="14" id="KW-0282">Flagellum</keyword>
<comment type="caution">
    <text evidence="14">The sequence shown here is derived from an EMBL/GenBank/DDBJ whole genome shotgun (WGS) entry which is preliminary data.</text>
</comment>
<dbReference type="PIRSF" id="PIRSF004862">
    <property type="entry name" value="FliF"/>
    <property type="match status" value="1"/>
</dbReference>
<keyword evidence="5 11" id="KW-0812">Transmembrane</keyword>
<keyword evidence="14" id="KW-0966">Cell projection</keyword>
<keyword evidence="8 9" id="KW-0975">Bacterial flagellum</keyword>
<dbReference type="InterPro" id="IPR045851">
    <property type="entry name" value="AMP-bd_C_sf"/>
</dbReference>
<dbReference type="PRINTS" id="PR01009">
    <property type="entry name" value="FLGMRINGFLIF"/>
</dbReference>
<dbReference type="GO" id="GO:0071973">
    <property type="term" value="P:bacterial-type flagellum-dependent cell motility"/>
    <property type="evidence" value="ECO:0007669"/>
    <property type="project" value="InterPro"/>
</dbReference>
<evidence type="ECO:0000256" key="7">
    <source>
        <dbReference type="ARBA" id="ARBA00023136"/>
    </source>
</evidence>
<dbReference type="RefSeq" id="WP_104371616.1">
    <property type="nucleotide sequence ID" value="NZ_BFAV01000075.1"/>
</dbReference>
<gene>
    <name evidence="14" type="ORF">DCCM_2287</name>
</gene>
<dbReference type="OrthoDB" id="9807026at2"/>
<evidence type="ECO:0000256" key="11">
    <source>
        <dbReference type="SAM" id="Phobius"/>
    </source>
</evidence>
<feature type="transmembrane region" description="Helical" evidence="11">
    <location>
        <begin position="20"/>
        <end position="40"/>
    </location>
</feature>
<dbReference type="AlphaFoldDB" id="A0A2L2XAI7"/>
<feature type="transmembrane region" description="Helical" evidence="11">
    <location>
        <begin position="429"/>
        <end position="450"/>
    </location>
</feature>
<evidence type="ECO:0000256" key="2">
    <source>
        <dbReference type="ARBA" id="ARBA00004651"/>
    </source>
</evidence>
<dbReference type="InterPro" id="IPR043427">
    <property type="entry name" value="YscJ/FliF"/>
</dbReference>
<evidence type="ECO:0000256" key="8">
    <source>
        <dbReference type="ARBA" id="ARBA00023143"/>
    </source>
</evidence>
<name>A0A2L2XAI7_9FIRM</name>
<feature type="compositionally biased region" description="Polar residues" evidence="10">
    <location>
        <begin position="278"/>
        <end position="294"/>
    </location>
</feature>
<evidence type="ECO:0000256" key="3">
    <source>
        <dbReference type="ARBA" id="ARBA00007971"/>
    </source>
</evidence>
<dbReference type="PANTHER" id="PTHR30046:SF0">
    <property type="entry name" value="FLAGELLAR M-RING PROTEIN"/>
    <property type="match status" value="1"/>
</dbReference>
<dbReference type="NCBIfam" id="TIGR00206">
    <property type="entry name" value="fliF"/>
    <property type="match status" value="1"/>
</dbReference>
<proteinExistence type="inferred from homology"/>
<evidence type="ECO:0000259" key="12">
    <source>
        <dbReference type="Pfam" id="PF01514"/>
    </source>
</evidence>
<dbReference type="GO" id="GO:0009431">
    <property type="term" value="C:bacterial-type flagellum basal body, MS ring"/>
    <property type="evidence" value="ECO:0007669"/>
    <property type="project" value="InterPro"/>
</dbReference>
<dbReference type="GO" id="GO:0005886">
    <property type="term" value="C:plasma membrane"/>
    <property type="evidence" value="ECO:0007669"/>
    <property type="project" value="UniProtKB-SubCell"/>
</dbReference>